<dbReference type="EMBL" id="BARS01005120">
    <property type="protein sequence ID" value="GAF68725.1"/>
    <property type="molecule type" value="Genomic_DNA"/>
</dbReference>
<proteinExistence type="predicted"/>
<accession>X0SY35</accession>
<feature type="compositionally biased region" description="Basic and acidic residues" evidence="1">
    <location>
        <begin position="45"/>
        <end position="58"/>
    </location>
</feature>
<evidence type="ECO:0000256" key="1">
    <source>
        <dbReference type="SAM" id="MobiDB-lite"/>
    </source>
</evidence>
<feature type="region of interest" description="Disordered" evidence="1">
    <location>
        <begin position="45"/>
        <end position="100"/>
    </location>
</feature>
<protein>
    <submittedName>
        <fullName evidence="2">Uncharacterized protein</fullName>
    </submittedName>
</protein>
<comment type="caution">
    <text evidence="2">The sequence shown here is derived from an EMBL/GenBank/DDBJ whole genome shotgun (WGS) entry which is preliminary data.</text>
</comment>
<name>X0SY35_9ZZZZ</name>
<sequence length="100" mass="12109">MGHKGYYGQYTGNSKFSKKHDEAYDAKEAYNKDLTASARLHYLENLRHDHDSPAHQEQGDFDYEDPNYRETKEYKRFQRKQKRQERRIKRKAAPQKHCMN</sequence>
<organism evidence="2">
    <name type="scientific">marine sediment metagenome</name>
    <dbReference type="NCBI Taxonomy" id="412755"/>
    <lineage>
        <taxon>unclassified sequences</taxon>
        <taxon>metagenomes</taxon>
        <taxon>ecological metagenomes</taxon>
    </lineage>
</organism>
<feature type="compositionally biased region" description="Basic and acidic residues" evidence="1">
    <location>
        <begin position="66"/>
        <end position="76"/>
    </location>
</feature>
<feature type="compositionally biased region" description="Basic residues" evidence="1">
    <location>
        <begin position="77"/>
        <end position="100"/>
    </location>
</feature>
<dbReference type="AlphaFoldDB" id="X0SY35"/>
<evidence type="ECO:0000313" key="2">
    <source>
        <dbReference type="EMBL" id="GAF68725.1"/>
    </source>
</evidence>
<gene>
    <name evidence="2" type="ORF">S01H1_10025</name>
</gene>
<reference evidence="2" key="1">
    <citation type="journal article" date="2014" name="Front. Microbiol.">
        <title>High frequency of phylogenetically diverse reductive dehalogenase-homologous genes in deep subseafloor sedimentary metagenomes.</title>
        <authorList>
            <person name="Kawai M."/>
            <person name="Futagami T."/>
            <person name="Toyoda A."/>
            <person name="Takaki Y."/>
            <person name="Nishi S."/>
            <person name="Hori S."/>
            <person name="Arai W."/>
            <person name="Tsubouchi T."/>
            <person name="Morono Y."/>
            <person name="Uchiyama I."/>
            <person name="Ito T."/>
            <person name="Fujiyama A."/>
            <person name="Inagaki F."/>
            <person name="Takami H."/>
        </authorList>
    </citation>
    <scope>NUCLEOTIDE SEQUENCE</scope>
    <source>
        <strain evidence="2">Expedition CK06-06</strain>
    </source>
</reference>